<gene>
    <name evidence="2" type="ORF">CSUI_010352</name>
</gene>
<dbReference type="VEuPathDB" id="ToxoDB:CSUI_010352"/>
<dbReference type="Proteomes" id="UP000221165">
    <property type="component" value="Unassembled WGS sequence"/>
</dbReference>
<feature type="non-terminal residue" evidence="2">
    <location>
        <position position="85"/>
    </location>
</feature>
<protein>
    <submittedName>
        <fullName evidence="2">Enoyl-hydratase isomerase family protein</fullName>
    </submittedName>
</protein>
<evidence type="ECO:0000313" key="2">
    <source>
        <dbReference type="EMBL" id="PHJ15835.1"/>
    </source>
</evidence>
<name>A0A2C6KH70_9APIC</name>
<comment type="caution">
    <text evidence="2">The sequence shown here is derived from an EMBL/GenBank/DDBJ whole genome shotgun (WGS) entry which is preliminary data.</text>
</comment>
<dbReference type="RefSeq" id="XP_067917567.1">
    <property type="nucleotide sequence ID" value="XM_068070457.1"/>
</dbReference>
<accession>A0A2C6KH70</accession>
<organism evidence="2 3">
    <name type="scientific">Cystoisospora suis</name>
    <dbReference type="NCBI Taxonomy" id="483139"/>
    <lineage>
        <taxon>Eukaryota</taxon>
        <taxon>Sar</taxon>
        <taxon>Alveolata</taxon>
        <taxon>Apicomplexa</taxon>
        <taxon>Conoidasida</taxon>
        <taxon>Coccidia</taxon>
        <taxon>Eucoccidiorida</taxon>
        <taxon>Eimeriorina</taxon>
        <taxon>Sarcocystidae</taxon>
        <taxon>Cystoisospora</taxon>
    </lineage>
</organism>
<feature type="region of interest" description="Disordered" evidence="1">
    <location>
        <begin position="32"/>
        <end position="53"/>
    </location>
</feature>
<dbReference type="GeneID" id="94433668"/>
<dbReference type="AlphaFoldDB" id="A0A2C6KH70"/>
<sequence length="85" mass="9427">FYSLEEWEEVIDDHFRANSLSEVKERLRASATSSHVDSFPLREGSGARRKGATLSSSSLTSRIISSWAQAVLDRLSQRSSIAAEV</sequence>
<evidence type="ECO:0000256" key="1">
    <source>
        <dbReference type="SAM" id="MobiDB-lite"/>
    </source>
</evidence>
<evidence type="ECO:0000313" key="3">
    <source>
        <dbReference type="Proteomes" id="UP000221165"/>
    </source>
</evidence>
<keyword evidence="2" id="KW-0413">Isomerase</keyword>
<feature type="non-terminal residue" evidence="2">
    <location>
        <position position="1"/>
    </location>
</feature>
<reference evidence="2 3" key="1">
    <citation type="journal article" date="2017" name="Int. J. Parasitol.">
        <title>The genome of the protozoan parasite Cystoisospora suis and a reverse vaccinology approach to identify vaccine candidates.</title>
        <authorList>
            <person name="Palmieri N."/>
            <person name="Shrestha A."/>
            <person name="Ruttkowski B."/>
            <person name="Beck T."/>
            <person name="Vogl C."/>
            <person name="Tomley F."/>
            <person name="Blake D.P."/>
            <person name="Joachim A."/>
        </authorList>
    </citation>
    <scope>NUCLEOTIDE SEQUENCE [LARGE SCALE GENOMIC DNA]</scope>
    <source>
        <strain evidence="2 3">Wien I</strain>
    </source>
</reference>
<keyword evidence="3" id="KW-1185">Reference proteome</keyword>
<dbReference type="GO" id="GO:0016853">
    <property type="term" value="F:isomerase activity"/>
    <property type="evidence" value="ECO:0007669"/>
    <property type="project" value="UniProtKB-KW"/>
</dbReference>
<proteinExistence type="predicted"/>
<dbReference type="EMBL" id="MIGC01007199">
    <property type="protein sequence ID" value="PHJ15835.1"/>
    <property type="molecule type" value="Genomic_DNA"/>
</dbReference>